<dbReference type="AlphaFoldDB" id="A0AAE0N205"/>
<protein>
    <recommendedName>
        <fullName evidence="4">HD domain-containing protein</fullName>
    </recommendedName>
</protein>
<dbReference type="EMBL" id="JAULSN010000007">
    <property type="protein sequence ID" value="KAK3367228.1"/>
    <property type="molecule type" value="Genomic_DNA"/>
</dbReference>
<comment type="caution">
    <text evidence="2">The sequence shown here is derived from an EMBL/GenBank/DDBJ whole genome shotgun (WGS) entry which is preliminary data.</text>
</comment>
<keyword evidence="1" id="KW-0732">Signal</keyword>
<evidence type="ECO:0000313" key="2">
    <source>
        <dbReference type="EMBL" id="KAK3367228.1"/>
    </source>
</evidence>
<accession>A0AAE0N205</accession>
<sequence length="274" mass="30023">MLAPTLFSSYLLLLPLLLTLTNAAPPSSPSKSLPHRTLANISVVDTPIVRAAEAYAKQHSPGSYNHVMRAWLFGCLHLSHNATLAAQVDLEVHAIGLMLHDLASDHPLANAFVTRDRRFEVDSAAAAANFIRSHADAKRNWPGWRVQRVWDGIALHAEPRFALHKEPDVLAIYWGNELEFSWAAPGGGEQKGVTRDEHEAVLRAFPRDEGRGAAASTGLLAFAAWYCRYKPESTYDMWMQPYGELLVPGYSAAGHRLLDRALAVAGVDVSTIGV</sequence>
<gene>
    <name evidence="2" type="ORF">B0T24DRAFT_386004</name>
</gene>
<evidence type="ECO:0000256" key="1">
    <source>
        <dbReference type="SAM" id="SignalP"/>
    </source>
</evidence>
<name>A0AAE0N205_9PEZI</name>
<dbReference type="PANTHER" id="PTHR35569:SF1">
    <property type="entry name" value="CYANAMIDE HYDRATASE DDI2-RELATED"/>
    <property type="match status" value="1"/>
</dbReference>
<evidence type="ECO:0000313" key="3">
    <source>
        <dbReference type="Proteomes" id="UP001287356"/>
    </source>
</evidence>
<dbReference type="SUPFAM" id="SSF109604">
    <property type="entry name" value="HD-domain/PDEase-like"/>
    <property type="match status" value="1"/>
</dbReference>
<reference evidence="2" key="1">
    <citation type="journal article" date="2023" name="Mol. Phylogenet. Evol.">
        <title>Genome-scale phylogeny and comparative genomics of the fungal order Sordariales.</title>
        <authorList>
            <person name="Hensen N."/>
            <person name="Bonometti L."/>
            <person name="Westerberg I."/>
            <person name="Brannstrom I.O."/>
            <person name="Guillou S."/>
            <person name="Cros-Aarteil S."/>
            <person name="Calhoun S."/>
            <person name="Haridas S."/>
            <person name="Kuo A."/>
            <person name="Mondo S."/>
            <person name="Pangilinan J."/>
            <person name="Riley R."/>
            <person name="LaButti K."/>
            <person name="Andreopoulos B."/>
            <person name="Lipzen A."/>
            <person name="Chen C."/>
            <person name="Yan M."/>
            <person name="Daum C."/>
            <person name="Ng V."/>
            <person name="Clum A."/>
            <person name="Steindorff A."/>
            <person name="Ohm R.A."/>
            <person name="Martin F."/>
            <person name="Silar P."/>
            <person name="Natvig D.O."/>
            <person name="Lalanne C."/>
            <person name="Gautier V."/>
            <person name="Ament-Velasquez S.L."/>
            <person name="Kruys A."/>
            <person name="Hutchinson M.I."/>
            <person name="Powell A.J."/>
            <person name="Barry K."/>
            <person name="Miller A.N."/>
            <person name="Grigoriev I.V."/>
            <person name="Debuchy R."/>
            <person name="Gladieux P."/>
            <person name="Hiltunen Thoren M."/>
            <person name="Johannesson H."/>
        </authorList>
    </citation>
    <scope>NUCLEOTIDE SEQUENCE</scope>
    <source>
        <strain evidence="2">CBS 958.72</strain>
    </source>
</reference>
<keyword evidence="3" id="KW-1185">Reference proteome</keyword>
<feature type="chain" id="PRO_5042010881" description="HD domain-containing protein" evidence="1">
    <location>
        <begin position="24"/>
        <end position="274"/>
    </location>
</feature>
<dbReference type="Proteomes" id="UP001287356">
    <property type="component" value="Unassembled WGS sequence"/>
</dbReference>
<feature type="signal peptide" evidence="1">
    <location>
        <begin position="1"/>
        <end position="23"/>
    </location>
</feature>
<evidence type="ECO:0008006" key="4">
    <source>
        <dbReference type="Google" id="ProtNLM"/>
    </source>
</evidence>
<proteinExistence type="predicted"/>
<dbReference type="PANTHER" id="PTHR35569">
    <property type="entry name" value="CYANAMIDE HYDRATASE DDI2-RELATED"/>
    <property type="match status" value="1"/>
</dbReference>
<organism evidence="2 3">
    <name type="scientific">Lasiosphaeria ovina</name>
    <dbReference type="NCBI Taxonomy" id="92902"/>
    <lineage>
        <taxon>Eukaryota</taxon>
        <taxon>Fungi</taxon>
        <taxon>Dikarya</taxon>
        <taxon>Ascomycota</taxon>
        <taxon>Pezizomycotina</taxon>
        <taxon>Sordariomycetes</taxon>
        <taxon>Sordariomycetidae</taxon>
        <taxon>Sordariales</taxon>
        <taxon>Lasiosphaeriaceae</taxon>
        <taxon>Lasiosphaeria</taxon>
    </lineage>
</organism>
<reference evidence="2" key="2">
    <citation type="submission" date="2023-06" db="EMBL/GenBank/DDBJ databases">
        <authorList>
            <consortium name="Lawrence Berkeley National Laboratory"/>
            <person name="Haridas S."/>
            <person name="Hensen N."/>
            <person name="Bonometti L."/>
            <person name="Westerberg I."/>
            <person name="Brannstrom I.O."/>
            <person name="Guillou S."/>
            <person name="Cros-Aarteil S."/>
            <person name="Calhoun S."/>
            <person name="Kuo A."/>
            <person name="Mondo S."/>
            <person name="Pangilinan J."/>
            <person name="Riley R."/>
            <person name="Labutti K."/>
            <person name="Andreopoulos B."/>
            <person name="Lipzen A."/>
            <person name="Chen C."/>
            <person name="Yanf M."/>
            <person name="Daum C."/>
            <person name="Ng V."/>
            <person name="Clum A."/>
            <person name="Steindorff A."/>
            <person name="Ohm R."/>
            <person name="Martin F."/>
            <person name="Silar P."/>
            <person name="Natvig D."/>
            <person name="Lalanne C."/>
            <person name="Gautier V."/>
            <person name="Ament-Velasquez S.L."/>
            <person name="Kruys A."/>
            <person name="Hutchinson M.I."/>
            <person name="Powell A.J."/>
            <person name="Barry K."/>
            <person name="Miller A.N."/>
            <person name="Grigoriev I.V."/>
            <person name="Debuchy R."/>
            <person name="Gladieux P."/>
            <person name="Thoren M.H."/>
            <person name="Johannesson H."/>
        </authorList>
    </citation>
    <scope>NUCLEOTIDE SEQUENCE</scope>
    <source>
        <strain evidence="2">CBS 958.72</strain>
    </source>
</reference>